<name>A0A976M9G1_THEOR</name>
<dbReference type="InterPro" id="IPR015943">
    <property type="entry name" value="WD40/YVTN_repeat-like_dom_sf"/>
</dbReference>
<proteinExistence type="predicted"/>
<protein>
    <submittedName>
        <fullName evidence="10">Uncharacterized protein</fullName>
    </submittedName>
</protein>
<dbReference type="InterPro" id="IPR001680">
    <property type="entry name" value="WD40_rpt"/>
</dbReference>
<keyword evidence="6" id="KW-0804">Transcription</keyword>
<keyword evidence="2" id="KW-0690">Ribosome biogenesis</keyword>
<evidence type="ECO:0000256" key="8">
    <source>
        <dbReference type="PROSITE-ProRule" id="PRU00221"/>
    </source>
</evidence>
<organism evidence="10 11">
    <name type="scientific">Theileria orientalis</name>
    <dbReference type="NCBI Taxonomy" id="68886"/>
    <lineage>
        <taxon>Eukaryota</taxon>
        <taxon>Sar</taxon>
        <taxon>Alveolata</taxon>
        <taxon>Apicomplexa</taxon>
        <taxon>Aconoidasida</taxon>
        <taxon>Piroplasmida</taxon>
        <taxon>Theileriidae</taxon>
        <taxon>Theileria</taxon>
    </lineage>
</organism>
<evidence type="ECO:0000256" key="1">
    <source>
        <dbReference type="ARBA" id="ARBA00004604"/>
    </source>
</evidence>
<dbReference type="Gene3D" id="2.130.10.10">
    <property type="entry name" value="YVTN repeat-like/Quinoprotein amine dehydrogenase"/>
    <property type="match status" value="1"/>
</dbReference>
<dbReference type="PROSITE" id="PS50082">
    <property type="entry name" value="WD_REPEATS_2"/>
    <property type="match status" value="1"/>
</dbReference>
<reference evidence="10" key="1">
    <citation type="submission" date="2022-07" db="EMBL/GenBank/DDBJ databases">
        <title>Evaluation of T. orientalis genome assembly methods using nanopore sequencing and analysis of variation between genomes.</title>
        <authorList>
            <person name="Yam J."/>
            <person name="Micallef M.L."/>
            <person name="Liu M."/>
            <person name="Djordjevic S.P."/>
            <person name="Bogema D.R."/>
            <person name="Jenkins C."/>
        </authorList>
    </citation>
    <scope>NUCLEOTIDE SEQUENCE</scope>
    <source>
        <strain evidence="10">Goon Nure</strain>
    </source>
</reference>
<dbReference type="GO" id="GO:0045943">
    <property type="term" value="P:positive regulation of transcription by RNA polymerase I"/>
    <property type="evidence" value="ECO:0007669"/>
    <property type="project" value="InterPro"/>
</dbReference>
<keyword evidence="7" id="KW-0539">Nucleus</keyword>
<dbReference type="EMBL" id="CP056069">
    <property type="protein sequence ID" value="UKK00254.2"/>
    <property type="molecule type" value="Genomic_DNA"/>
</dbReference>
<feature type="compositionally biased region" description="Basic and acidic residues" evidence="9">
    <location>
        <begin position="259"/>
        <end position="268"/>
    </location>
</feature>
<keyword evidence="5" id="KW-0677">Repeat</keyword>
<dbReference type="PROSITE" id="PS50294">
    <property type="entry name" value="WD_REPEATS_REGION"/>
    <property type="match status" value="1"/>
</dbReference>
<evidence type="ECO:0000256" key="3">
    <source>
        <dbReference type="ARBA" id="ARBA00022552"/>
    </source>
</evidence>
<dbReference type="GO" id="GO:0003723">
    <property type="term" value="F:RNA binding"/>
    <property type="evidence" value="ECO:0007669"/>
    <property type="project" value="InterPro"/>
</dbReference>
<evidence type="ECO:0000313" key="10">
    <source>
        <dbReference type="EMBL" id="UKK00254.2"/>
    </source>
</evidence>
<dbReference type="PANTHER" id="PTHR44215">
    <property type="entry name" value="WD REPEAT-CONTAINING PROTEIN 75"/>
    <property type="match status" value="1"/>
</dbReference>
<dbReference type="SUPFAM" id="SSF50978">
    <property type="entry name" value="WD40 repeat-like"/>
    <property type="match status" value="2"/>
</dbReference>
<accession>A0A976M9G1</accession>
<feature type="region of interest" description="Disordered" evidence="9">
    <location>
        <begin position="1"/>
        <end position="47"/>
    </location>
</feature>
<feature type="region of interest" description="Disordered" evidence="9">
    <location>
        <begin position="243"/>
        <end position="274"/>
    </location>
</feature>
<evidence type="ECO:0000256" key="7">
    <source>
        <dbReference type="ARBA" id="ARBA00023242"/>
    </source>
</evidence>
<feature type="compositionally biased region" description="Low complexity" evidence="9">
    <location>
        <begin position="20"/>
        <end position="34"/>
    </location>
</feature>
<evidence type="ECO:0000313" key="11">
    <source>
        <dbReference type="Proteomes" id="UP000244811"/>
    </source>
</evidence>
<evidence type="ECO:0000256" key="9">
    <source>
        <dbReference type="SAM" id="MobiDB-lite"/>
    </source>
</evidence>
<keyword evidence="4 8" id="KW-0853">WD repeat</keyword>
<dbReference type="InterPro" id="IPR036322">
    <property type="entry name" value="WD40_repeat_dom_sf"/>
</dbReference>
<evidence type="ECO:0000256" key="4">
    <source>
        <dbReference type="ARBA" id="ARBA00022574"/>
    </source>
</evidence>
<gene>
    <name evidence="10" type="ORF">MACK_000324</name>
</gene>
<evidence type="ECO:0000256" key="2">
    <source>
        <dbReference type="ARBA" id="ARBA00022517"/>
    </source>
</evidence>
<dbReference type="Pfam" id="PF00400">
    <property type="entry name" value="WD40"/>
    <property type="match status" value="1"/>
</dbReference>
<dbReference type="GO" id="GO:2000234">
    <property type="term" value="P:positive regulation of rRNA processing"/>
    <property type="evidence" value="ECO:0007669"/>
    <property type="project" value="TreeGrafter"/>
</dbReference>
<evidence type="ECO:0000256" key="6">
    <source>
        <dbReference type="ARBA" id="ARBA00023163"/>
    </source>
</evidence>
<comment type="subcellular location">
    <subcellularLocation>
        <location evidence="1">Nucleus</location>
        <location evidence="1">Nucleolus</location>
    </subcellularLocation>
</comment>
<dbReference type="AlphaFoldDB" id="A0A976M9G1"/>
<keyword evidence="3" id="KW-0698">rRNA processing</keyword>
<evidence type="ECO:0000256" key="5">
    <source>
        <dbReference type="ARBA" id="ARBA00022737"/>
    </source>
</evidence>
<feature type="repeat" description="WD" evidence="8">
    <location>
        <begin position="427"/>
        <end position="461"/>
    </location>
</feature>
<dbReference type="Proteomes" id="UP000244811">
    <property type="component" value="Chromosome 1"/>
</dbReference>
<dbReference type="SMART" id="SM00320">
    <property type="entry name" value="WD40"/>
    <property type="match status" value="3"/>
</dbReference>
<dbReference type="GO" id="GO:0006364">
    <property type="term" value="P:rRNA processing"/>
    <property type="evidence" value="ECO:0007669"/>
    <property type="project" value="UniProtKB-KW"/>
</dbReference>
<dbReference type="PANTHER" id="PTHR44215:SF1">
    <property type="entry name" value="WD REPEAT-CONTAINING PROTEIN 75"/>
    <property type="match status" value="1"/>
</dbReference>
<dbReference type="InterPro" id="IPR053826">
    <property type="entry name" value="WDR75"/>
</dbReference>
<dbReference type="GO" id="GO:0032040">
    <property type="term" value="C:small-subunit processome"/>
    <property type="evidence" value="ECO:0007669"/>
    <property type="project" value="InterPro"/>
</dbReference>
<sequence>MKSRHRSIATSENRDILNDSASSSESSRTDVSNSCEDGICESDSSSSLRDYPLYAPRISGGCIISERPIFLRNSVLCLINNRKCTLYSSQDARRLCDTLMSPEMIVGSRSFIYENEYEILLCASSNGSVLVYNVPNYAYKLNFHEEEPERRELDLILELKIECKNLLAIEVNKESGEMICVIITHQLKTEVIKLDLNYEKILFTDGYEKEDGIEDDIIYIKTLDAKDSESMYSNVSTVNDSNDNAIKVNKGSKRKEKYRKNDLNKREDNETDANRNNNELIKAYKRIVSLESNLEVFEVDRSLSRVALGVNKSCLVIDLKTEQSYYFENDSVITCIGFDNRGSMALGDGSGQIIIISVLDKTCFGNTNYISTVTCAVLGCKMSSNTSILSLSSHFNTIKKNIKANREGNRGVDHGEYVLGKVETKRLHWHSHGVNCITYNEKNVNMLLSGGEEGVVVVWDLVNHSKKFVTRLGAPIFHIAMSEDQTIMASLQNNAIILIDATSLSIRAKVSSLIVDMPLCDRCDQERRVIEYYPSSWMKEVVERKAIGSVDESRMGIKYTGRNSIVIANTNKLQVYDYVRDCETKLIDITNVNYVSRQDEETGQHYHITNSEEYTLQTNINNPHSKRVTSLKQLYHKNKFLSTSLDGKVNVYSLVQISDSKAVSVVDGKTGGLPMRIQSREMWIIEHVVDYKELPIHSMSINENNMILLRHDCVLSLWKYFESYENGLMNMKAMALNMAQDVFYVEFVNDESILLCTRKRIEIYNLKNNAKSSLLETGDDEEVNSVLVKFSLIIVNIRRRIQNVNCMDYMEIYDVNKKVKVYSKVIKGLNSRFDIKLLPYPLQTMKTRTVKVDKESMSKPLFKSNQVYYHLLIINGHTHDIEVIPIIKEKGNYIIEDNYYDEEENVEEKRGVRTRCKRIRREESHVNQLGKLIQNMLTRCKESGSKNIKGKYNLCNKYYRLNSYKCKRIDVEKISELYNNAEALPRPNVLLDHIINNLL</sequence>